<proteinExistence type="predicted"/>
<comment type="caution">
    <text evidence="2">The sequence shown here is derived from an EMBL/GenBank/DDBJ whole genome shotgun (WGS) entry which is preliminary data.</text>
</comment>
<dbReference type="EMBL" id="JARVLH010000008">
    <property type="protein sequence ID" value="MEX5286143.1"/>
    <property type="molecule type" value="Genomic_DNA"/>
</dbReference>
<organism evidence="2 3">
    <name type="scientific">Selenomonas sputigena</name>
    <dbReference type="NCBI Taxonomy" id="69823"/>
    <lineage>
        <taxon>Bacteria</taxon>
        <taxon>Bacillati</taxon>
        <taxon>Bacillota</taxon>
        <taxon>Negativicutes</taxon>
        <taxon>Selenomonadales</taxon>
        <taxon>Selenomonadaceae</taxon>
        <taxon>Selenomonas</taxon>
    </lineage>
</organism>
<sequence>MSCFDVGAWKRAYTRVRWSCDMQTGKTSYWVADDPRLRASVRSTQQETPACSVELGWDKLYDTFDDALAVANRVYGQAQQTYYRTALADNYIFDESYVCHRSFAHYAGHDEYAKNLFYAREFWDGFQLSGAYSKMMGQGGTKNQKDVDELMAAAEAYRWEKAYRKFDVYDEDMFEFADKMRRDTGVAVTTRGGDGSLAIYRYFGDRLCSMGNTTFQFMAKHKEYIGIWEDAVRGKYATFDELHEAVLQTGDQRLEADWQVMMRGTKGGLIDSVGHRTWLYSTVGQPPSVSASKDGYDSLEEGKTALDFWNEFRYDRGLSDTYENHRSVKDYFWENGFQWIRDRRLSEFTDELFYKSDAELPYLTGANERSGRSYFDAQIDILRDRIQGLRRKLAAAKNGTAINGGDTKTEAEYKNQIAALETQIATIKKQQELEQKYKQYR</sequence>
<dbReference type="Proteomes" id="UP001559623">
    <property type="component" value="Unassembled WGS sequence"/>
</dbReference>
<keyword evidence="1" id="KW-0175">Coiled coil</keyword>
<protein>
    <submittedName>
        <fullName evidence="2">Uncharacterized protein</fullName>
    </submittedName>
</protein>
<name>A0ABV3X7G9_9FIRM</name>
<gene>
    <name evidence="2" type="ORF">QCO44_11025</name>
</gene>
<dbReference type="RefSeq" id="WP_368847864.1">
    <property type="nucleotide sequence ID" value="NZ_CP194411.1"/>
</dbReference>
<evidence type="ECO:0000313" key="3">
    <source>
        <dbReference type="Proteomes" id="UP001559623"/>
    </source>
</evidence>
<reference evidence="2 3" key="1">
    <citation type="submission" date="2023-04" db="EMBL/GenBank/DDBJ databases">
        <title>Genome Sequence of Selenomonas sputigena ATCC 33150.</title>
        <authorList>
            <person name="Miller D.P."/>
            <person name="Anvari S."/>
            <person name="Polson S.W."/>
            <person name="Macdonald M."/>
            <person name="Mcdowell J.V."/>
        </authorList>
    </citation>
    <scope>NUCLEOTIDE SEQUENCE [LARGE SCALE GENOMIC DNA]</scope>
    <source>
        <strain evidence="2 3">ATCC 33150</strain>
    </source>
</reference>
<feature type="coiled-coil region" evidence="1">
    <location>
        <begin position="379"/>
        <end position="430"/>
    </location>
</feature>
<evidence type="ECO:0000313" key="2">
    <source>
        <dbReference type="EMBL" id="MEX5286143.1"/>
    </source>
</evidence>
<keyword evidence="3" id="KW-1185">Reference proteome</keyword>
<evidence type="ECO:0000256" key="1">
    <source>
        <dbReference type="SAM" id="Coils"/>
    </source>
</evidence>
<accession>A0ABV3X7G9</accession>